<accession>A0A5N3X260</accession>
<keyword evidence="1" id="KW-1133">Transmembrane helix</keyword>
<keyword evidence="4" id="KW-1185">Reference proteome</keyword>
<feature type="domain" description="Phytanoyl-CoA hydroxylase-interacting protein-like C-terminal" evidence="2">
    <location>
        <begin position="227"/>
        <end position="262"/>
    </location>
</feature>
<organism evidence="3 4">
    <name type="scientific">Muntiacus reevesi</name>
    <name type="common">Reeves' muntjac</name>
    <name type="synonym">Cervus reevesi</name>
    <dbReference type="NCBI Taxonomy" id="9886"/>
    <lineage>
        <taxon>Eukaryota</taxon>
        <taxon>Metazoa</taxon>
        <taxon>Chordata</taxon>
        <taxon>Craniata</taxon>
        <taxon>Vertebrata</taxon>
        <taxon>Euteleostomi</taxon>
        <taxon>Mammalia</taxon>
        <taxon>Eutheria</taxon>
        <taxon>Laurasiatheria</taxon>
        <taxon>Artiodactyla</taxon>
        <taxon>Ruminantia</taxon>
        <taxon>Pecora</taxon>
        <taxon>Cervidae</taxon>
        <taxon>Muntiacinae</taxon>
        <taxon>Muntiacus</taxon>
    </lineage>
</organism>
<dbReference type="InterPro" id="IPR042868">
    <property type="entry name" value="PHYHIP/PHYHIPL"/>
</dbReference>
<gene>
    <name evidence="3" type="ORF">FD755_019966</name>
</gene>
<dbReference type="EMBL" id="VCEB01000018">
    <property type="protein sequence ID" value="KAB0368200.1"/>
    <property type="molecule type" value="Genomic_DNA"/>
</dbReference>
<dbReference type="Pfam" id="PF19281">
    <property type="entry name" value="PHYHIP_C"/>
    <property type="match status" value="2"/>
</dbReference>
<dbReference type="Proteomes" id="UP000326062">
    <property type="component" value="Chromosome 16"/>
</dbReference>
<proteinExistence type="predicted"/>
<dbReference type="GO" id="GO:0005737">
    <property type="term" value="C:cytoplasm"/>
    <property type="evidence" value="ECO:0007669"/>
    <property type="project" value="TreeGrafter"/>
</dbReference>
<dbReference type="PANTHER" id="PTHR15698">
    <property type="entry name" value="PROTEIN CBG15099"/>
    <property type="match status" value="1"/>
</dbReference>
<keyword evidence="1" id="KW-0812">Transmembrane</keyword>
<comment type="caution">
    <text evidence="3">The sequence shown here is derived from an EMBL/GenBank/DDBJ whole genome shotgun (WGS) entry which is preliminary data.</text>
</comment>
<feature type="transmembrane region" description="Helical" evidence="1">
    <location>
        <begin position="34"/>
        <end position="52"/>
    </location>
</feature>
<reference evidence="3 4" key="1">
    <citation type="submission" date="2019-06" db="EMBL/GenBank/DDBJ databases">
        <title>Discovery of a novel chromosome fission-fusion reversal in muntjac.</title>
        <authorList>
            <person name="Mudd A.B."/>
            <person name="Bredeson J.V."/>
            <person name="Baum R."/>
            <person name="Hockemeyer D."/>
            <person name="Rokhsar D.S."/>
        </authorList>
    </citation>
    <scope>NUCLEOTIDE SEQUENCE [LARGE SCALE GENOMIC DNA]</scope>
    <source>
        <strain evidence="3">UCam_UCB_Mr</strain>
        <tissue evidence="3">Fibroblast cell line</tissue>
    </source>
</reference>
<evidence type="ECO:0000259" key="2">
    <source>
        <dbReference type="Pfam" id="PF19281"/>
    </source>
</evidence>
<dbReference type="PANTHER" id="PTHR15698:SF8">
    <property type="entry name" value="PHYTANOYL-COA HYDROXYLASE-INTERACTING PROTEIN-LIKE"/>
    <property type="match status" value="1"/>
</dbReference>
<protein>
    <recommendedName>
        <fullName evidence="2">Phytanoyl-CoA hydroxylase-interacting protein-like C-terminal domain-containing protein</fullName>
    </recommendedName>
</protein>
<evidence type="ECO:0000256" key="1">
    <source>
        <dbReference type="SAM" id="Phobius"/>
    </source>
</evidence>
<sequence>MLEKTLESPLGCKEVQPVHHKGDQSWVFIGRTDYIFPFLLCFLTSLLFTAICKSSSHSRSAVLHFFFLGMLDKSFVHVVRLVSFLWWWFQSGCPLMASLSASIAVQSASRQVGGDYVVSEWIHLTQRLEKAKVIAGQMFKFSVFYHNQDKEYLDYILKHHGNSRFEIAAEKFFNSNTNLYFRDFYCVYTAYHYVILVIAPVGSQGDEFCKQCLPQLNSQDNEFLTYISLGTMAEITGHQLMSLSTVNAKKDPSCKICNISVGH</sequence>
<feature type="transmembrane region" description="Helical" evidence="1">
    <location>
        <begin position="64"/>
        <end position="89"/>
    </location>
</feature>
<evidence type="ECO:0000313" key="4">
    <source>
        <dbReference type="Proteomes" id="UP000326062"/>
    </source>
</evidence>
<dbReference type="AlphaFoldDB" id="A0A5N3X260"/>
<name>A0A5N3X260_MUNRE</name>
<keyword evidence="1" id="KW-0472">Membrane</keyword>
<dbReference type="InterPro" id="IPR045545">
    <property type="entry name" value="PHYIP/PHIPL_C"/>
</dbReference>
<evidence type="ECO:0000313" key="3">
    <source>
        <dbReference type="EMBL" id="KAB0368200.1"/>
    </source>
</evidence>
<feature type="domain" description="Phytanoyl-CoA hydroxylase-interacting protein-like C-terminal" evidence="2">
    <location>
        <begin position="160"/>
        <end position="226"/>
    </location>
</feature>